<accession>A0ABM4A6T0</accession>
<protein>
    <submittedName>
        <fullName evidence="2">Glutamine amidotransferase GAT1_2.1</fullName>
    </submittedName>
</protein>
<dbReference type="GeneID" id="107415975"/>
<reference evidence="2" key="1">
    <citation type="submission" date="2025-08" db="UniProtKB">
        <authorList>
            <consortium name="RefSeq"/>
        </authorList>
    </citation>
    <scope>IDENTIFICATION</scope>
    <source>
        <tissue evidence="2">Seedling</tissue>
    </source>
</reference>
<organism evidence="1 2">
    <name type="scientific">Ziziphus jujuba</name>
    <name type="common">Chinese jujube</name>
    <name type="synonym">Ziziphus sativa</name>
    <dbReference type="NCBI Taxonomy" id="326968"/>
    <lineage>
        <taxon>Eukaryota</taxon>
        <taxon>Viridiplantae</taxon>
        <taxon>Streptophyta</taxon>
        <taxon>Embryophyta</taxon>
        <taxon>Tracheophyta</taxon>
        <taxon>Spermatophyta</taxon>
        <taxon>Magnoliopsida</taxon>
        <taxon>eudicotyledons</taxon>
        <taxon>Gunneridae</taxon>
        <taxon>Pentapetalae</taxon>
        <taxon>rosids</taxon>
        <taxon>fabids</taxon>
        <taxon>Rosales</taxon>
        <taxon>Rhamnaceae</taxon>
        <taxon>Paliureae</taxon>
        <taxon>Ziziphus</taxon>
    </lineage>
</organism>
<name>A0ABM4A6T0_ZIZJJ</name>
<dbReference type="InterPro" id="IPR044668">
    <property type="entry name" value="PuuD-like"/>
</dbReference>
<gene>
    <name evidence="2" type="primary">LOC107415975</name>
</gene>
<sequence>MGLQFHPERMRKPDSEEFDYPGCPSAYQIGFLEQEFAKAVIGYQKKLNSAISVPKALKLDQEMDKKRNKIIRSFSLAKNIYTTGRGTHLVNESELEIGADFLQSNTALSLQQEKRLKQMGATVRNGGSYIERLKMNEEREKVAKNVMGKMSVEQLSDLMSFYHMMEQICSEVLERKLNGIVHEQLGS</sequence>
<keyword evidence="2" id="KW-0315">Glutamine amidotransferase</keyword>
<dbReference type="PANTHER" id="PTHR43235:SF1">
    <property type="entry name" value="GLUTAMINE AMIDOTRANSFERASE PB2B2.05-RELATED"/>
    <property type="match status" value="1"/>
</dbReference>
<keyword evidence="1" id="KW-1185">Reference proteome</keyword>
<dbReference type="Proteomes" id="UP001652623">
    <property type="component" value="Chromosome 4"/>
</dbReference>
<evidence type="ECO:0000313" key="1">
    <source>
        <dbReference type="Proteomes" id="UP001652623"/>
    </source>
</evidence>
<evidence type="ECO:0000313" key="2">
    <source>
        <dbReference type="RefSeq" id="XP_060672437.1"/>
    </source>
</evidence>
<dbReference type="PANTHER" id="PTHR43235">
    <property type="entry name" value="GLUTAMINE AMIDOTRANSFERASE PB2B2.05-RELATED"/>
    <property type="match status" value="1"/>
</dbReference>
<dbReference type="RefSeq" id="XP_060672437.1">
    <property type="nucleotide sequence ID" value="XM_060816454.1"/>
</dbReference>
<proteinExistence type="predicted"/>